<dbReference type="InterPro" id="IPR002347">
    <property type="entry name" value="SDR_fam"/>
</dbReference>
<dbReference type="SUPFAM" id="SSF51735">
    <property type="entry name" value="NAD(P)-binding Rossmann-fold domains"/>
    <property type="match status" value="1"/>
</dbReference>
<dbReference type="Proteomes" id="UP001141336">
    <property type="component" value="Unassembled WGS sequence"/>
</dbReference>
<dbReference type="PRINTS" id="PR00080">
    <property type="entry name" value="SDRFAMILY"/>
</dbReference>
<dbReference type="EC" id="1.1.1.47" evidence="5"/>
<evidence type="ECO:0000313" key="5">
    <source>
        <dbReference type="EMBL" id="MCZ0862993.1"/>
    </source>
</evidence>
<evidence type="ECO:0000256" key="3">
    <source>
        <dbReference type="ARBA" id="ARBA00023027"/>
    </source>
</evidence>
<organism evidence="5 6">
    <name type="scientific">Methanocorpusculum vombati</name>
    <dbReference type="NCBI Taxonomy" id="3002864"/>
    <lineage>
        <taxon>Archaea</taxon>
        <taxon>Methanobacteriati</taxon>
        <taxon>Methanobacteriota</taxon>
        <taxon>Stenosarchaea group</taxon>
        <taxon>Methanomicrobia</taxon>
        <taxon>Methanomicrobiales</taxon>
        <taxon>Methanocorpusculaceae</taxon>
        <taxon>Methanocorpusculum</taxon>
    </lineage>
</organism>
<dbReference type="InterPro" id="IPR057326">
    <property type="entry name" value="KR_dom"/>
</dbReference>
<evidence type="ECO:0000313" key="6">
    <source>
        <dbReference type="Proteomes" id="UP001141336"/>
    </source>
</evidence>
<reference evidence="5" key="1">
    <citation type="submission" date="2022-12" db="EMBL/GenBank/DDBJ databases">
        <title>Isolation and characterisation of novel Methanocorpusculum spp. from native Australian herbivores indicates the genus is ancestrally host-associated.</title>
        <authorList>
            <person name="Volmer J.G."/>
            <person name="Soo R.M."/>
            <person name="Evans P.N."/>
            <person name="Hoedt E.C."/>
            <person name="Astorga Alsina A.L."/>
            <person name="Woodcroft B.J."/>
            <person name="Tyson G.W."/>
            <person name="Hugenholtz P."/>
            <person name="Morrison M."/>
        </authorList>
    </citation>
    <scope>NUCLEOTIDE SEQUENCE</scope>
    <source>
        <strain evidence="5">CW153</strain>
    </source>
</reference>
<dbReference type="CDD" id="cd05233">
    <property type="entry name" value="SDR_c"/>
    <property type="match status" value="1"/>
</dbReference>
<name>A0ABT4IMK8_9EURY</name>
<dbReference type="PANTHER" id="PTHR24321:SF8">
    <property type="entry name" value="ESTRADIOL 17-BETA-DEHYDROGENASE 8-RELATED"/>
    <property type="match status" value="1"/>
</dbReference>
<dbReference type="NCBIfam" id="NF005559">
    <property type="entry name" value="PRK07231.1"/>
    <property type="match status" value="1"/>
</dbReference>
<feature type="domain" description="Ketoreductase" evidence="4">
    <location>
        <begin position="6"/>
        <end position="186"/>
    </location>
</feature>
<dbReference type="InterPro" id="IPR036291">
    <property type="entry name" value="NAD(P)-bd_dom_sf"/>
</dbReference>
<dbReference type="SMART" id="SM00822">
    <property type="entry name" value="PKS_KR"/>
    <property type="match status" value="1"/>
</dbReference>
<keyword evidence="2 5" id="KW-0560">Oxidoreductase</keyword>
<dbReference type="RefSeq" id="WP_268923254.1">
    <property type="nucleotide sequence ID" value="NZ_JAPTGC010000008.1"/>
</dbReference>
<gene>
    <name evidence="5" type="ORF">O0S09_07000</name>
</gene>
<dbReference type="PANTHER" id="PTHR24321">
    <property type="entry name" value="DEHYDROGENASES, SHORT CHAIN"/>
    <property type="match status" value="1"/>
</dbReference>
<proteinExistence type="inferred from homology"/>
<evidence type="ECO:0000256" key="1">
    <source>
        <dbReference type="ARBA" id="ARBA00006484"/>
    </source>
</evidence>
<comment type="similarity">
    <text evidence="1">Belongs to the short-chain dehydrogenases/reductases (SDR) family.</text>
</comment>
<keyword evidence="3" id="KW-0520">NAD</keyword>
<dbReference type="GO" id="GO:0047936">
    <property type="term" value="F:glucose 1-dehydrogenase [NAD(P)+] activity"/>
    <property type="evidence" value="ECO:0007669"/>
    <property type="project" value="UniProtKB-EC"/>
</dbReference>
<dbReference type="PRINTS" id="PR00081">
    <property type="entry name" value="GDHRDH"/>
</dbReference>
<dbReference type="Gene3D" id="3.40.50.720">
    <property type="entry name" value="NAD(P)-binding Rossmann-like Domain"/>
    <property type="match status" value="1"/>
</dbReference>
<dbReference type="Pfam" id="PF13561">
    <property type="entry name" value="adh_short_C2"/>
    <property type="match status" value="1"/>
</dbReference>
<evidence type="ECO:0000256" key="2">
    <source>
        <dbReference type="ARBA" id="ARBA00023002"/>
    </source>
</evidence>
<dbReference type="EMBL" id="JAPTGC010000008">
    <property type="protein sequence ID" value="MCZ0862993.1"/>
    <property type="molecule type" value="Genomic_DNA"/>
</dbReference>
<keyword evidence="6" id="KW-1185">Reference proteome</keyword>
<evidence type="ECO:0000259" key="4">
    <source>
        <dbReference type="SMART" id="SM00822"/>
    </source>
</evidence>
<protein>
    <submittedName>
        <fullName evidence="5">Glucose 1-dehydrogenase</fullName>
        <ecNumber evidence="5">1.1.1.47</ecNumber>
    </submittedName>
</protein>
<comment type="caution">
    <text evidence="5">The sequence shown here is derived from an EMBL/GenBank/DDBJ whole genome shotgun (WGS) entry which is preliminary data.</text>
</comment>
<accession>A0ABT4IMK8</accession>
<sequence>MNFSGKVAVVTGAAKGIGRSVALLFAKSGAKVAVVDIDETEGATTAADIRAAGGDACFIRCDVGCESDIFRMIAEVTQTFGTIDILVNDAALQLNKGLLETTAAEFGRVMDVNVTGTFLCTREAAKLMIAQKKGGAIVNFSSTFAVVGSPGYLAYHASKGAIASFTRAAAVALLPYGIRVNAVAPGTTETPGLYDGARDTGDVAAGLAGFLALQPLKRFGRPDEIAHIVLMLASDDASFVYGAVWMADGAYTVV</sequence>